<dbReference type="Gene3D" id="3.90.228.10">
    <property type="match status" value="1"/>
</dbReference>
<dbReference type="InterPro" id="IPR050836">
    <property type="entry name" value="SDS22/Internalin_LRR"/>
</dbReference>
<dbReference type="Gene3D" id="3.80.10.10">
    <property type="entry name" value="Ribonuclease Inhibitor"/>
    <property type="match status" value="7"/>
</dbReference>
<dbReference type="SUPFAM" id="SSF52075">
    <property type="entry name" value="Outer arm dynein light chain 1"/>
    <property type="match status" value="1"/>
</dbReference>
<keyword evidence="5" id="KW-1185">Reference proteome</keyword>
<evidence type="ECO:0000313" key="4">
    <source>
        <dbReference type="EMBL" id="PWA16426.1"/>
    </source>
</evidence>
<dbReference type="InterPro" id="IPR032675">
    <property type="entry name" value="LRR_dom_sf"/>
</dbReference>
<proteinExistence type="predicted"/>
<feature type="region of interest" description="Disordered" evidence="3">
    <location>
        <begin position="1432"/>
        <end position="1452"/>
    </location>
</feature>
<dbReference type="STRING" id="33528.ENSGAFP00000006246"/>
<evidence type="ECO:0000256" key="1">
    <source>
        <dbReference type="ARBA" id="ARBA00022614"/>
    </source>
</evidence>
<sequence length="1523" mass="171665">MDGWRGEERSGGSMTTTQLLDPGPLSPGLCRGASAVGLGTGAGERNSLQCGALTWRLRGGPAVSLSNQTRCAWIRTTKSPLNGQRGGFYSIKTDIVMSLKNKQKQCSEEEAVLRKLCLMNGLSYEKIATEGSSIRSLEIFFSGFPRIIGLSSFPNLCQLTIVGQCIKEIEGLELCPVLQELWIVQCHLTEISGLQTCNQLERLYLYDNQIQEIKNLELQVNLTTLWLNNNCITKIQGLKMMKNLRELNLSDNSIEKIGHSLDPNANLQILNLSGNKISSFKELTHLARLPHLKELALNDPTSASNPVCQLCNYSIHILYHLPGLERLDNWDVSCKQIKDAAESAVMKKLMYYNMRVRLAQRNLRETQVALQERKKCLMKLPEECIRTLSHTLKSLEHELSIMPESPKSPRSSMETELEEGNVNEEALTKEENLDVNSMERKILLKIEALRQRLQRWTRRIDEVQAWYEQELIQATKQTDYLVQFLLVELESVGNIRLEEGCPIDSWYGYTSCRNLLISRFSPSDYTSFRIADIKINRVFRIHNSALRLRFEDKLHSLLSTEESVVILQNCRRRLEYLFYVTDPETSEIEETLCILEEGFKTTNQMKGLEKKAAVPLSNSLAVSEQPRIQFLLQQANQCDSKQMSDKIPFRHGHVIVCKVFVGNSLPFPGDLGNSFPNVYSVYQYLDPMGSSAGSDERPKSVRIPRSADGGPHHRRQWFVFDHELILPEYIIHFEYITMNREDLSLCGQRDVSLSEDATADIAALSMDPTLKPQPKLLSLDERTLLSVSRANILSQITVLNLHGNSLSKIKEISSLSALRHLTISFNKFTRLDDISHMASLEVLDASFNELVTLEGLQSLGQLRELDISWNKLTKVREDTAVLRKHTPALQKLDTRYNPWTKVQSGPEAVKMTILVRIATLTHLDGVMVTEEEGKEARHMGGDVKISQAGLLAQSRTDSERPRCLSLLSTAQLLSSLGPTPWGPSRELESNWTAKITTLNFDNQRLFKLFNLGKLVNLRWASFNDNNISKLSGLDACLKLEELSMNNNCISSLSGFAKLPCLRKLSIDGNHLSSLDCPVLSQLPALTHLSVENNCITSTSGIRSVRSLLELYAGGNQISTSRDIYFLKALENLIILDLYGNPIVEILENYRIYVVFHLPFLRALDGTAVDLGECDSAKMMFKGRLTADSVVEKLGHSNYKEITHLSLQSCSIRMVDLCPDLFTNLCSINLEQNNLTSFSGLIYLPNIKVLYLNHNHIKSILPRQKTLALRSNKQILHSKVNSSGYGQQSSSRPNRLSGPGSRLEPLMGSLEVLHLSHNGISNMTNLELSRLTNLKALFLQDNEIRQVEGLEGLHRLKELVLDRNRIKSLSKDSFMCHNSLQELRLAENRIRELSHFGTLTKLHKLFLNVNKLQVFCHIKHSNHPGASALAVGGVESQQNARNQRRPPAPPRRAACPNSHEINAGSHVLFGAEMTPIPLILRLHVNLWFWSCLRPEQLPSEWGSAVGALLFVLLLGFRLDSAWLR</sequence>
<dbReference type="SMART" id="SM00365">
    <property type="entry name" value="LRR_SD22"/>
    <property type="match status" value="19"/>
</dbReference>
<dbReference type="PANTHER" id="PTHR46652:SF3">
    <property type="entry name" value="LEUCINE-RICH REPEAT-CONTAINING PROTEIN 9"/>
    <property type="match status" value="1"/>
</dbReference>
<evidence type="ECO:0008006" key="6">
    <source>
        <dbReference type="Google" id="ProtNLM"/>
    </source>
</evidence>
<feature type="region of interest" description="Disordered" evidence="3">
    <location>
        <begin position="690"/>
        <end position="710"/>
    </location>
</feature>
<gene>
    <name evidence="4" type="ORF">CCH79_00004412</name>
</gene>
<evidence type="ECO:0000256" key="3">
    <source>
        <dbReference type="SAM" id="MobiDB-lite"/>
    </source>
</evidence>
<comment type="caution">
    <text evidence="4">The sequence shown here is derived from an EMBL/GenBank/DDBJ whole genome shotgun (WGS) entry which is preliminary data.</text>
</comment>
<feature type="region of interest" description="Disordered" evidence="3">
    <location>
        <begin position="1"/>
        <end position="26"/>
    </location>
</feature>
<dbReference type="InterPro" id="IPR001611">
    <property type="entry name" value="Leu-rich_rpt"/>
</dbReference>
<dbReference type="SMART" id="SM00369">
    <property type="entry name" value="LRR_TYP"/>
    <property type="match status" value="11"/>
</dbReference>
<keyword evidence="1" id="KW-0433">Leucine-rich repeat</keyword>
<dbReference type="PROSITE" id="PS51450">
    <property type="entry name" value="LRR"/>
    <property type="match status" value="12"/>
</dbReference>
<dbReference type="Proteomes" id="UP000250572">
    <property type="component" value="Unassembled WGS sequence"/>
</dbReference>
<evidence type="ECO:0000256" key="2">
    <source>
        <dbReference type="ARBA" id="ARBA00022737"/>
    </source>
</evidence>
<feature type="compositionally biased region" description="Basic and acidic residues" evidence="3">
    <location>
        <begin position="1"/>
        <end position="10"/>
    </location>
</feature>
<dbReference type="Pfam" id="PF13855">
    <property type="entry name" value="LRR_8"/>
    <property type="match status" value="2"/>
</dbReference>
<dbReference type="Pfam" id="PF12799">
    <property type="entry name" value="LRR_4"/>
    <property type="match status" value="1"/>
</dbReference>
<dbReference type="InterPro" id="IPR025875">
    <property type="entry name" value="Leu-rich_rpt_4"/>
</dbReference>
<dbReference type="EMBL" id="NHOQ01002481">
    <property type="protein sequence ID" value="PWA16426.1"/>
    <property type="molecule type" value="Genomic_DNA"/>
</dbReference>
<protein>
    <recommendedName>
        <fullName evidence="6">Leucine rich repeat containing 9</fullName>
    </recommendedName>
</protein>
<dbReference type="SUPFAM" id="SSF52058">
    <property type="entry name" value="L domain-like"/>
    <property type="match status" value="2"/>
</dbReference>
<feature type="region of interest" description="Disordered" evidence="3">
    <location>
        <begin position="402"/>
        <end position="426"/>
    </location>
</feature>
<reference evidence="4 5" key="1">
    <citation type="journal article" date="2018" name="G3 (Bethesda)">
        <title>A High-Quality Reference Genome for the Invasive Mosquitofish Gambusia affinis Using a Chicago Library.</title>
        <authorList>
            <person name="Hoffberg S.L."/>
            <person name="Troendle N.J."/>
            <person name="Glenn T.C."/>
            <person name="Mahmud O."/>
            <person name="Louha S."/>
            <person name="Chalopin D."/>
            <person name="Bennetzen J.L."/>
            <person name="Mauricio R."/>
        </authorList>
    </citation>
    <scope>NUCLEOTIDE SEQUENCE [LARGE SCALE GENOMIC DNA]</scope>
    <source>
        <strain evidence="4">NE01/NJP1002.9</strain>
        <tissue evidence="4">Muscle</tissue>
    </source>
</reference>
<accession>A0A315UZ19</accession>
<dbReference type="InterPro" id="IPR003591">
    <property type="entry name" value="Leu-rich_rpt_typical-subtyp"/>
</dbReference>
<feature type="compositionally biased region" description="Polar residues" evidence="3">
    <location>
        <begin position="1279"/>
        <end position="1293"/>
    </location>
</feature>
<dbReference type="Pfam" id="PF14580">
    <property type="entry name" value="LRR_9"/>
    <property type="match status" value="1"/>
</dbReference>
<name>A0A315UZ19_GAMAF</name>
<evidence type="ECO:0000313" key="5">
    <source>
        <dbReference type="Proteomes" id="UP000250572"/>
    </source>
</evidence>
<keyword evidence="2" id="KW-0677">Repeat</keyword>
<feature type="region of interest" description="Disordered" evidence="3">
    <location>
        <begin position="1279"/>
        <end position="1299"/>
    </location>
</feature>
<dbReference type="PANTHER" id="PTHR46652">
    <property type="entry name" value="LEUCINE-RICH REPEAT AND IQ DOMAIN-CONTAINING PROTEIN 1-RELATED"/>
    <property type="match status" value="1"/>
</dbReference>
<organism evidence="4 5">
    <name type="scientific">Gambusia affinis</name>
    <name type="common">Western mosquitofish</name>
    <name type="synonym">Heterandria affinis</name>
    <dbReference type="NCBI Taxonomy" id="33528"/>
    <lineage>
        <taxon>Eukaryota</taxon>
        <taxon>Metazoa</taxon>
        <taxon>Chordata</taxon>
        <taxon>Craniata</taxon>
        <taxon>Vertebrata</taxon>
        <taxon>Euteleostomi</taxon>
        <taxon>Actinopterygii</taxon>
        <taxon>Neopterygii</taxon>
        <taxon>Teleostei</taxon>
        <taxon>Neoteleostei</taxon>
        <taxon>Acanthomorphata</taxon>
        <taxon>Ovalentaria</taxon>
        <taxon>Atherinomorphae</taxon>
        <taxon>Cyprinodontiformes</taxon>
        <taxon>Poeciliidae</taxon>
        <taxon>Poeciliinae</taxon>
        <taxon>Gambusia</taxon>
    </lineage>
</organism>